<dbReference type="EMBL" id="BMGY01000004">
    <property type="protein sequence ID" value="GGH80863.1"/>
    <property type="molecule type" value="Genomic_DNA"/>
</dbReference>
<sequence length="338" mass="37579">MKSDTLKRLFRSIQQRPSPDLLSVARGIVEEERSKGHSLLVLELEGMLRVAEPMPASTARAKPAGQRTSTFPSQLTELPLSRRQQQPLLKEVPRSELRHHMILPPDVEGRFARVEREFASRDRLAEYGLRPRSKILLYGPPGCGKSMGAERLAWNIGLPFFKVQFDTLLSSFLGESANNLRALFDASQSQPCVLLLDECDFIAKSRTYGQDVGEMFRLVNILLSLLEDYQAPGLLVATTNLEHALDKALFRRFDEVLSIPRPGQAEIGQLLKNTLGAMLVSRSVKLPDFAKQLVGLSAAQVVKVAQDAAKLCVLNLDSEVITAHLEQALQELSTIEND</sequence>
<evidence type="ECO:0000313" key="2">
    <source>
        <dbReference type="EMBL" id="GGH80863.1"/>
    </source>
</evidence>
<evidence type="ECO:0000259" key="1">
    <source>
        <dbReference type="SMART" id="SM00382"/>
    </source>
</evidence>
<dbReference type="InterPro" id="IPR003593">
    <property type="entry name" value="AAA+_ATPase"/>
</dbReference>
<dbReference type="InterPro" id="IPR003959">
    <property type="entry name" value="ATPase_AAA_core"/>
</dbReference>
<dbReference type="RefSeq" id="WP_188560607.1">
    <property type="nucleotide sequence ID" value="NZ_BMGY01000004.1"/>
</dbReference>
<name>A0ABQ1ZW52_9BACT</name>
<dbReference type="InterPro" id="IPR050168">
    <property type="entry name" value="AAA_ATPase_domain"/>
</dbReference>
<dbReference type="Proteomes" id="UP000637774">
    <property type="component" value="Unassembled WGS sequence"/>
</dbReference>
<dbReference type="Gene3D" id="3.40.50.300">
    <property type="entry name" value="P-loop containing nucleotide triphosphate hydrolases"/>
    <property type="match status" value="1"/>
</dbReference>
<dbReference type="CDD" id="cd19481">
    <property type="entry name" value="RecA-like_protease"/>
    <property type="match status" value="1"/>
</dbReference>
<gene>
    <name evidence="2" type="ORF">GCM10011495_06720</name>
</gene>
<dbReference type="PANTHER" id="PTHR23077">
    <property type="entry name" value="AAA-FAMILY ATPASE"/>
    <property type="match status" value="1"/>
</dbReference>
<dbReference type="PANTHER" id="PTHR23077:SF198">
    <property type="entry name" value="ATP-DEPENDENT ZINC METALLOPROTEASE FTSH"/>
    <property type="match status" value="1"/>
</dbReference>
<protein>
    <submittedName>
        <fullName evidence="2">ATPase</fullName>
    </submittedName>
</protein>
<dbReference type="Pfam" id="PF00004">
    <property type="entry name" value="AAA"/>
    <property type="match status" value="1"/>
</dbReference>
<proteinExistence type="predicted"/>
<dbReference type="InterPro" id="IPR027417">
    <property type="entry name" value="P-loop_NTPase"/>
</dbReference>
<accession>A0ABQ1ZW52</accession>
<evidence type="ECO:0000313" key="3">
    <source>
        <dbReference type="Proteomes" id="UP000637774"/>
    </source>
</evidence>
<reference evidence="3" key="1">
    <citation type="journal article" date="2019" name="Int. J. Syst. Evol. Microbiol.">
        <title>The Global Catalogue of Microorganisms (GCM) 10K type strain sequencing project: providing services to taxonomists for standard genome sequencing and annotation.</title>
        <authorList>
            <consortium name="The Broad Institute Genomics Platform"/>
            <consortium name="The Broad Institute Genome Sequencing Center for Infectious Disease"/>
            <person name="Wu L."/>
            <person name="Ma J."/>
        </authorList>
    </citation>
    <scope>NUCLEOTIDE SEQUENCE [LARGE SCALE GENOMIC DNA]</scope>
    <source>
        <strain evidence="3">CGMCC 1.14966</strain>
    </source>
</reference>
<dbReference type="SMART" id="SM00382">
    <property type="entry name" value="AAA"/>
    <property type="match status" value="1"/>
</dbReference>
<comment type="caution">
    <text evidence="2">The sequence shown here is derived from an EMBL/GenBank/DDBJ whole genome shotgun (WGS) entry which is preliminary data.</text>
</comment>
<dbReference type="Gene3D" id="1.10.8.60">
    <property type="match status" value="1"/>
</dbReference>
<organism evidence="2 3">
    <name type="scientific">Hymenobacter frigidus</name>
    <dbReference type="NCBI Taxonomy" id="1524095"/>
    <lineage>
        <taxon>Bacteria</taxon>
        <taxon>Pseudomonadati</taxon>
        <taxon>Bacteroidota</taxon>
        <taxon>Cytophagia</taxon>
        <taxon>Cytophagales</taxon>
        <taxon>Hymenobacteraceae</taxon>
        <taxon>Hymenobacter</taxon>
    </lineage>
</organism>
<feature type="domain" description="AAA+ ATPase" evidence="1">
    <location>
        <begin position="131"/>
        <end position="263"/>
    </location>
</feature>
<dbReference type="SUPFAM" id="SSF52540">
    <property type="entry name" value="P-loop containing nucleoside triphosphate hydrolases"/>
    <property type="match status" value="1"/>
</dbReference>
<keyword evidence="3" id="KW-1185">Reference proteome</keyword>